<dbReference type="EMBL" id="CP011339">
    <property type="protein sequence ID" value="AKV67857.1"/>
    <property type="molecule type" value="Genomic_DNA"/>
</dbReference>
<dbReference type="RefSeq" id="WP_002756068.1">
    <property type="nucleotide sequence ID" value="NZ_CP011339.1"/>
</dbReference>
<dbReference type="Pfam" id="PF02604">
    <property type="entry name" value="PhdYeFM_antitox"/>
    <property type="match status" value="1"/>
</dbReference>
<dbReference type="InterPro" id="IPR036165">
    <property type="entry name" value="YefM-like_sf"/>
</dbReference>
<dbReference type="Proteomes" id="UP000068167">
    <property type="component" value="Chromosome"/>
</dbReference>
<proteinExistence type="inferred from homology"/>
<dbReference type="KEGG" id="mpk:VL20_2805"/>
<gene>
    <name evidence="3" type="ORF">VL20_2805</name>
</gene>
<comment type="similarity">
    <text evidence="1 2">Belongs to the phD/YefM antitoxin family.</text>
</comment>
<evidence type="ECO:0000256" key="1">
    <source>
        <dbReference type="ARBA" id="ARBA00009981"/>
    </source>
</evidence>
<sequence length="87" mass="9909">MIKKIKIADAQTDLPSLVKSVTEDNKIYAIENQEDSVILISQKNYESLQETIELLSIPDLRESLQLSLQQINENETYSLEEVLGDID</sequence>
<organism evidence="3 4">
    <name type="scientific">Microcystis panniformis FACHB-1757</name>
    <dbReference type="NCBI Taxonomy" id="1638788"/>
    <lineage>
        <taxon>Bacteria</taxon>
        <taxon>Bacillati</taxon>
        <taxon>Cyanobacteriota</taxon>
        <taxon>Cyanophyceae</taxon>
        <taxon>Oscillatoriophycideae</taxon>
        <taxon>Chroococcales</taxon>
        <taxon>Microcystaceae</taxon>
        <taxon>Microcystis</taxon>
    </lineage>
</organism>
<dbReference type="Gene3D" id="3.40.1620.10">
    <property type="entry name" value="YefM-like domain"/>
    <property type="match status" value="1"/>
</dbReference>
<protein>
    <recommendedName>
        <fullName evidence="2">Antitoxin</fullName>
    </recommendedName>
</protein>
<evidence type="ECO:0000313" key="4">
    <source>
        <dbReference type="Proteomes" id="UP000068167"/>
    </source>
</evidence>
<dbReference type="SUPFAM" id="SSF143120">
    <property type="entry name" value="YefM-like"/>
    <property type="match status" value="1"/>
</dbReference>
<accession>A0A0K1S128</accession>
<reference evidence="3 4" key="1">
    <citation type="journal article" date="2016" name="Stand. Genomic Sci.">
        <title>Complete genome sequence and genomic characterization of Microcystis panniformis FACHB 1757 by third-generation sequencing.</title>
        <authorList>
            <person name="Zhang J.Y."/>
            <person name="Guan R."/>
            <person name="Zhang H.J."/>
            <person name="Li H."/>
            <person name="Xiao P."/>
            <person name="Yu G.L."/>
            <person name="Du L."/>
            <person name="Cao D.M."/>
            <person name="Zhu B.C."/>
            <person name="Li R.H."/>
            <person name="Lu Z.H."/>
        </authorList>
    </citation>
    <scope>NUCLEOTIDE SEQUENCE [LARGE SCALE GENOMIC DNA]</scope>
    <source>
        <strain evidence="3 4">FACHB-1757</strain>
    </source>
</reference>
<evidence type="ECO:0000313" key="3">
    <source>
        <dbReference type="EMBL" id="AKV67857.1"/>
    </source>
</evidence>
<keyword evidence="4" id="KW-1185">Reference proteome</keyword>
<dbReference type="InterPro" id="IPR006442">
    <property type="entry name" value="Antitoxin_Phd/YefM"/>
</dbReference>
<dbReference type="PATRIC" id="fig|1638788.3.peg.2817"/>
<dbReference type="AlphaFoldDB" id="A0A0K1S128"/>
<comment type="function">
    <text evidence="2">Antitoxin component of a type II toxin-antitoxin (TA) system.</text>
</comment>
<evidence type="ECO:0000256" key="2">
    <source>
        <dbReference type="RuleBase" id="RU362080"/>
    </source>
</evidence>
<name>A0A0K1S128_9CHRO</name>